<dbReference type="EMBL" id="JABUMX010000005">
    <property type="protein sequence ID" value="NTS33445.1"/>
    <property type="molecule type" value="Genomic_DNA"/>
</dbReference>
<feature type="transmembrane region" description="Helical" evidence="1">
    <location>
        <begin position="37"/>
        <end position="57"/>
    </location>
</feature>
<dbReference type="Proteomes" id="UP000550508">
    <property type="component" value="Unassembled WGS sequence"/>
</dbReference>
<protein>
    <submittedName>
        <fullName evidence="2">Arginine-ornithine antiporter</fullName>
    </submittedName>
</protein>
<sequence>KFVLLSALLYAPGTILYFWARRERGKPIFNTTVDWLIFAAAAIGCVAALIGLISGYITI</sequence>
<keyword evidence="1" id="KW-0812">Transmembrane</keyword>
<accession>A0A849VTY4</accession>
<gene>
    <name evidence="2" type="ORF">HQ945_19495</name>
</gene>
<reference evidence="2 3" key="1">
    <citation type="submission" date="2020-05" db="EMBL/GenBank/DDBJ databases">
        <authorList>
            <person name="Kim M.K."/>
        </authorList>
    </citation>
    <scope>NUCLEOTIDE SEQUENCE [LARGE SCALE GENOMIC DNA]</scope>
    <source>
        <strain evidence="2 3">BT25</strain>
    </source>
</reference>
<keyword evidence="1" id="KW-0472">Membrane</keyword>
<name>A0A849VTY4_9HYPH</name>
<organism evidence="2 3">
    <name type="scientific">Phyllobacterium pellucidum</name>
    <dbReference type="NCBI Taxonomy" id="2740464"/>
    <lineage>
        <taxon>Bacteria</taxon>
        <taxon>Pseudomonadati</taxon>
        <taxon>Pseudomonadota</taxon>
        <taxon>Alphaproteobacteria</taxon>
        <taxon>Hyphomicrobiales</taxon>
        <taxon>Phyllobacteriaceae</taxon>
        <taxon>Phyllobacterium</taxon>
    </lineage>
</organism>
<proteinExistence type="predicted"/>
<keyword evidence="1" id="KW-1133">Transmembrane helix</keyword>
<feature type="non-terminal residue" evidence="2">
    <location>
        <position position="1"/>
    </location>
</feature>
<keyword evidence="3" id="KW-1185">Reference proteome</keyword>
<evidence type="ECO:0000256" key="1">
    <source>
        <dbReference type="SAM" id="Phobius"/>
    </source>
</evidence>
<comment type="caution">
    <text evidence="2">The sequence shown here is derived from an EMBL/GenBank/DDBJ whole genome shotgun (WGS) entry which is preliminary data.</text>
</comment>
<dbReference type="AlphaFoldDB" id="A0A849VTY4"/>
<evidence type="ECO:0000313" key="2">
    <source>
        <dbReference type="EMBL" id="NTS33445.1"/>
    </source>
</evidence>
<evidence type="ECO:0000313" key="3">
    <source>
        <dbReference type="Proteomes" id="UP000550508"/>
    </source>
</evidence>